<feature type="compositionally biased region" description="Pro residues" evidence="1">
    <location>
        <begin position="92"/>
        <end position="102"/>
    </location>
</feature>
<dbReference type="EMBL" id="BMJC01000006">
    <property type="protein sequence ID" value="GGB22743.1"/>
    <property type="molecule type" value="Genomic_DNA"/>
</dbReference>
<evidence type="ECO:0000313" key="4">
    <source>
        <dbReference type="Proteomes" id="UP000607559"/>
    </source>
</evidence>
<evidence type="ECO:0000259" key="2">
    <source>
        <dbReference type="Pfam" id="PF14129"/>
    </source>
</evidence>
<dbReference type="AlphaFoldDB" id="A0A8J2XU44"/>
<protein>
    <recommendedName>
        <fullName evidence="2">DUF4296 domain-containing protein</fullName>
    </recommendedName>
</protein>
<reference evidence="3" key="1">
    <citation type="journal article" date="2014" name="Int. J. Syst. Evol. Microbiol.">
        <title>Complete genome sequence of Corynebacterium casei LMG S-19264T (=DSM 44701T), isolated from a smear-ripened cheese.</title>
        <authorList>
            <consortium name="US DOE Joint Genome Institute (JGI-PGF)"/>
            <person name="Walter F."/>
            <person name="Albersmeier A."/>
            <person name="Kalinowski J."/>
            <person name="Ruckert C."/>
        </authorList>
    </citation>
    <scope>NUCLEOTIDE SEQUENCE</scope>
    <source>
        <strain evidence="3">CGMCC 1.15448</strain>
    </source>
</reference>
<reference evidence="3" key="2">
    <citation type="submission" date="2020-09" db="EMBL/GenBank/DDBJ databases">
        <authorList>
            <person name="Sun Q."/>
            <person name="Zhou Y."/>
        </authorList>
    </citation>
    <scope>NUCLEOTIDE SEQUENCE</scope>
    <source>
        <strain evidence="3">CGMCC 1.15448</strain>
    </source>
</reference>
<dbReference type="Proteomes" id="UP000607559">
    <property type="component" value="Unassembled WGS sequence"/>
</dbReference>
<evidence type="ECO:0000256" key="1">
    <source>
        <dbReference type="SAM" id="MobiDB-lite"/>
    </source>
</evidence>
<organism evidence="3 4">
    <name type="scientific">Puia dinghuensis</name>
    <dbReference type="NCBI Taxonomy" id="1792502"/>
    <lineage>
        <taxon>Bacteria</taxon>
        <taxon>Pseudomonadati</taxon>
        <taxon>Bacteroidota</taxon>
        <taxon>Chitinophagia</taxon>
        <taxon>Chitinophagales</taxon>
        <taxon>Chitinophagaceae</taxon>
        <taxon>Puia</taxon>
    </lineage>
</organism>
<name>A0A8J2XU44_9BACT</name>
<sequence length="142" mass="16160">MQNVLFDMVLADQYTTNLIKDSAHVNLKLENLRLYDEVFQLHHVSREKFTRSYKYYMEHPELSQPLLDSLAAMGNRLRTESYSRPVPRTVSTPPPTAPPPGSPAAIRTADSIKRRFALPVSPLRRRPLPHSSSAAKQQLPKP</sequence>
<feature type="region of interest" description="Disordered" evidence="1">
    <location>
        <begin position="78"/>
        <end position="142"/>
    </location>
</feature>
<accession>A0A8J2XU44</accession>
<evidence type="ECO:0000313" key="3">
    <source>
        <dbReference type="EMBL" id="GGB22743.1"/>
    </source>
</evidence>
<gene>
    <name evidence="3" type="ORF">GCM10011511_53360</name>
</gene>
<dbReference type="Pfam" id="PF14129">
    <property type="entry name" value="DUF4296"/>
    <property type="match status" value="1"/>
</dbReference>
<dbReference type="InterPro" id="IPR025381">
    <property type="entry name" value="DUF4296"/>
</dbReference>
<comment type="caution">
    <text evidence="3">The sequence shown here is derived from an EMBL/GenBank/DDBJ whole genome shotgun (WGS) entry which is preliminary data.</text>
</comment>
<keyword evidence="4" id="KW-1185">Reference proteome</keyword>
<feature type="domain" description="DUF4296" evidence="2">
    <location>
        <begin position="1"/>
        <end position="69"/>
    </location>
</feature>
<proteinExistence type="predicted"/>